<organism evidence="1 2">
    <name type="scientific">Hibiscus sabdariffa</name>
    <name type="common">roselle</name>
    <dbReference type="NCBI Taxonomy" id="183260"/>
    <lineage>
        <taxon>Eukaryota</taxon>
        <taxon>Viridiplantae</taxon>
        <taxon>Streptophyta</taxon>
        <taxon>Embryophyta</taxon>
        <taxon>Tracheophyta</taxon>
        <taxon>Spermatophyta</taxon>
        <taxon>Magnoliopsida</taxon>
        <taxon>eudicotyledons</taxon>
        <taxon>Gunneridae</taxon>
        <taxon>Pentapetalae</taxon>
        <taxon>rosids</taxon>
        <taxon>malvids</taxon>
        <taxon>Malvales</taxon>
        <taxon>Malvaceae</taxon>
        <taxon>Malvoideae</taxon>
        <taxon>Hibiscus</taxon>
    </lineage>
</organism>
<dbReference type="PANTHER" id="PTHR31900">
    <property type="entry name" value="F-BOX/RNI SUPERFAMILY PROTEIN-RELATED"/>
    <property type="match status" value="1"/>
</dbReference>
<protein>
    <recommendedName>
        <fullName evidence="3">FBD domain-containing protein</fullName>
    </recommendedName>
</protein>
<gene>
    <name evidence="1" type="ORF">V6N12_024760</name>
</gene>
<evidence type="ECO:0008006" key="3">
    <source>
        <dbReference type="Google" id="ProtNLM"/>
    </source>
</evidence>
<evidence type="ECO:0000313" key="1">
    <source>
        <dbReference type="EMBL" id="KAK8503588.1"/>
    </source>
</evidence>
<comment type="caution">
    <text evidence="1">The sequence shown here is derived from an EMBL/GenBank/DDBJ whole genome shotgun (WGS) entry which is preliminary data.</text>
</comment>
<proteinExistence type="predicted"/>
<keyword evidence="2" id="KW-1185">Reference proteome</keyword>
<dbReference type="EMBL" id="JBBPBM010000148">
    <property type="protein sequence ID" value="KAK8503588.1"/>
    <property type="molecule type" value="Genomic_DNA"/>
</dbReference>
<dbReference type="InterPro" id="IPR050232">
    <property type="entry name" value="FBL13/AtMIF1-like"/>
</dbReference>
<evidence type="ECO:0000313" key="2">
    <source>
        <dbReference type="Proteomes" id="UP001472677"/>
    </source>
</evidence>
<sequence>MNDESVSRPFAGCHVLQELVLHKYVGDTTTISNISIPTLKIMSIRFATGRHKHKLKISAPILEYLNLQDNMGLEFDLEDVSSLVEANVSVTWLENHHIPLLKALCTAKFVSFHWDRHTKMQQSVASASTSRRSSVTCTAVRRLQSSTIAADHPLKLPPKGFVMVVESGGD</sequence>
<name>A0ABR2B9A0_9ROSI</name>
<dbReference type="PANTHER" id="PTHR31900:SF34">
    <property type="entry name" value="EMB|CAB62440.1-RELATED"/>
    <property type="match status" value="1"/>
</dbReference>
<reference evidence="1 2" key="1">
    <citation type="journal article" date="2024" name="G3 (Bethesda)">
        <title>Genome assembly of Hibiscus sabdariffa L. provides insights into metabolisms of medicinal natural products.</title>
        <authorList>
            <person name="Kim T."/>
        </authorList>
    </citation>
    <scope>NUCLEOTIDE SEQUENCE [LARGE SCALE GENOMIC DNA]</scope>
    <source>
        <strain evidence="1">TK-2024</strain>
        <tissue evidence="1">Old leaves</tissue>
    </source>
</reference>
<accession>A0ABR2B9A0</accession>
<dbReference type="Proteomes" id="UP001472677">
    <property type="component" value="Unassembled WGS sequence"/>
</dbReference>